<keyword evidence="6" id="KW-0106">Calcium</keyword>
<dbReference type="RefSeq" id="WP_187077324.1">
    <property type="nucleotide sequence ID" value="NZ_JACORT010000007.1"/>
</dbReference>
<dbReference type="PROSITE" id="PS51257">
    <property type="entry name" value="PROKAR_LIPOPROTEIN"/>
    <property type="match status" value="1"/>
</dbReference>
<accession>A0A923MSW3</accession>
<evidence type="ECO:0000313" key="9">
    <source>
        <dbReference type="EMBL" id="MBC5784575.1"/>
    </source>
</evidence>
<dbReference type="AlphaFoldDB" id="A0A923MSW3"/>
<dbReference type="InterPro" id="IPR029058">
    <property type="entry name" value="AB_hydrolase_fold"/>
</dbReference>
<comment type="similarity">
    <text evidence="1">Belongs to the tannase family.</text>
</comment>
<keyword evidence="10" id="KW-1185">Reference proteome</keyword>
<evidence type="ECO:0000256" key="6">
    <source>
        <dbReference type="ARBA" id="ARBA00022837"/>
    </source>
</evidence>
<keyword evidence="3" id="KW-0479">Metal-binding</keyword>
<keyword evidence="5 9" id="KW-0378">Hydrolase</keyword>
<dbReference type="Proteomes" id="UP000608513">
    <property type="component" value="Unassembled WGS sequence"/>
</dbReference>
<dbReference type="EMBL" id="JACORT010000007">
    <property type="protein sequence ID" value="MBC5784575.1"/>
    <property type="molecule type" value="Genomic_DNA"/>
</dbReference>
<keyword evidence="2" id="KW-0719">Serine esterase</keyword>
<comment type="caution">
    <text evidence="9">The sequence shown here is derived from an EMBL/GenBank/DDBJ whole genome shotgun (WGS) entry which is preliminary data.</text>
</comment>
<protein>
    <submittedName>
        <fullName evidence="9">Tannase/feruloyl esterase family alpha/beta hydrolase</fullName>
    </submittedName>
</protein>
<gene>
    <name evidence="9" type="ORF">H8N03_16625</name>
</gene>
<feature type="signal peptide" evidence="8">
    <location>
        <begin position="1"/>
        <end position="19"/>
    </location>
</feature>
<keyword evidence="4 8" id="KW-0732">Signal</keyword>
<dbReference type="GO" id="GO:0052689">
    <property type="term" value="F:carboxylic ester hydrolase activity"/>
    <property type="evidence" value="ECO:0007669"/>
    <property type="project" value="UniProtKB-KW"/>
</dbReference>
<dbReference type="GO" id="GO:0046872">
    <property type="term" value="F:metal ion binding"/>
    <property type="evidence" value="ECO:0007669"/>
    <property type="project" value="UniProtKB-KW"/>
</dbReference>
<organism evidence="9 10">
    <name type="scientific">Ramlibacter cellulosilyticus</name>
    <dbReference type="NCBI Taxonomy" id="2764187"/>
    <lineage>
        <taxon>Bacteria</taxon>
        <taxon>Pseudomonadati</taxon>
        <taxon>Pseudomonadota</taxon>
        <taxon>Betaproteobacteria</taxon>
        <taxon>Burkholderiales</taxon>
        <taxon>Comamonadaceae</taxon>
        <taxon>Ramlibacter</taxon>
    </lineage>
</organism>
<proteinExistence type="inferred from homology"/>
<name>A0A923MSW3_9BURK</name>
<evidence type="ECO:0000256" key="4">
    <source>
        <dbReference type="ARBA" id="ARBA00022729"/>
    </source>
</evidence>
<evidence type="ECO:0000256" key="7">
    <source>
        <dbReference type="ARBA" id="ARBA00023157"/>
    </source>
</evidence>
<dbReference type="Pfam" id="PF07519">
    <property type="entry name" value="Tannase"/>
    <property type="match status" value="1"/>
</dbReference>
<dbReference type="InterPro" id="IPR011118">
    <property type="entry name" value="Tannase/feruloyl_esterase"/>
</dbReference>
<dbReference type="SUPFAM" id="SSF53474">
    <property type="entry name" value="alpha/beta-Hydrolases"/>
    <property type="match status" value="1"/>
</dbReference>
<keyword evidence="7" id="KW-1015">Disulfide bond</keyword>
<evidence type="ECO:0000256" key="2">
    <source>
        <dbReference type="ARBA" id="ARBA00022487"/>
    </source>
</evidence>
<dbReference type="PANTHER" id="PTHR33938">
    <property type="entry name" value="FERULOYL ESTERASE B-RELATED"/>
    <property type="match status" value="1"/>
</dbReference>
<evidence type="ECO:0000313" key="10">
    <source>
        <dbReference type="Proteomes" id="UP000608513"/>
    </source>
</evidence>
<evidence type="ECO:0000256" key="5">
    <source>
        <dbReference type="ARBA" id="ARBA00022801"/>
    </source>
</evidence>
<evidence type="ECO:0000256" key="8">
    <source>
        <dbReference type="SAM" id="SignalP"/>
    </source>
</evidence>
<evidence type="ECO:0000256" key="1">
    <source>
        <dbReference type="ARBA" id="ARBA00006249"/>
    </source>
</evidence>
<reference evidence="9" key="1">
    <citation type="submission" date="2020-08" db="EMBL/GenBank/DDBJ databases">
        <title>Ramlibacter sp. USB13 16S ribosomal RNA gene genome sequencing and assembly.</title>
        <authorList>
            <person name="Kang M."/>
        </authorList>
    </citation>
    <scope>NUCLEOTIDE SEQUENCE</scope>
    <source>
        <strain evidence="9">USB13</strain>
    </source>
</reference>
<evidence type="ECO:0000256" key="3">
    <source>
        <dbReference type="ARBA" id="ARBA00022723"/>
    </source>
</evidence>
<sequence>MPPASRLPALALVAVLLSACGGGGGGTTTAPPGDDTPASPPPVLQQVACADLAGRNVAASAIGQPSGGATVASATLVAADAPGNQLGAYCKVRGTIAPVNPAAPLINFAVNLPETWNGKSIQFGGGGFNGVLIDGTEQVRFGPPEKPAPLALGYATFGSDSGHQSGSITDGSFAADDEALANYGGQALKKTRDVAMALVALRYGKGVDRSYFLGTSTGGRDALIAIQRWPADYDGVIANEPALNYSGTRLHNVAVGRALYANGGAGWMNVAKTLLVQRTVLAACDRLDGASDGIVSNVESCRQLNTQILASLRCAGGTDLGDGCLSDAQLDTVRTIESPLEFTDYALAHDTRKAGGLNILEGTLVAGPYTTRDLGTRRVPANPATSADANQYVTGDQWTKFFVTRQASFDTLTFDPLAPGAFTQRVVDVSNITDALDPDLRPFLARGGRIILLHGLADEVISNNSTIAYYRRVVTTVGQDAADKGVRFYTVPGMGHGTGVFIPFWDSLAALENWVERGLAPSTQVVTDAVAGTYGRTRPLCQWPAWPRYKGSGSLDAALNYSCVQETTDPLACANLPGTATSYKGGDAYGEELTVRIDPAALTYTITVDASLQRTAGTQRTGALLPLGNCTYASGENGAVFAFGTGGALQGGVAAPAGGSFLPVVAFATTFDNASNPAVFNTIANIYNVVGVQYGSGGIASSYAASARLRNAGTFQSCQDPSSGQFVTYDPACTSTTKGYITWNAARGAFDLRATSPTGSAVTTGGTLAGSLVAGKVGSSYVPLVLWRESATSYGMRLYSPQQTLLPGTADGTYATLATAGAPGSATVTGSTYTAGSAASALAFDNPVLGVVRATGGRTGFLLFTAGWSGFIPDAGGSFELGLRN</sequence>
<dbReference type="PANTHER" id="PTHR33938:SF15">
    <property type="entry name" value="FERULOYL ESTERASE B-RELATED"/>
    <property type="match status" value="1"/>
</dbReference>
<feature type="chain" id="PRO_5037715025" evidence="8">
    <location>
        <begin position="20"/>
        <end position="885"/>
    </location>
</feature>